<evidence type="ECO:0000313" key="4">
    <source>
        <dbReference type="EMBL" id="RFU32843.1"/>
    </source>
</evidence>
<protein>
    <recommendedName>
        <fullName evidence="6">Major facilitator superfamily (MFS) profile domain-containing protein</fullName>
    </recommendedName>
</protein>
<feature type="transmembrane region" description="Helical" evidence="3">
    <location>
        <begin position="232"/>
        <end position="251"/>
    </location>
</feature>
<dbReference type="SUPFAM" id="SSF103473">
    <property type="entry name" value="MFS general substrate transporter"/>
    <property type="match status" value="1"/>
</dbReference>
<keyword evidence="3" id="KW-1133">Transmembrane helix</keyword>
<comment type="subcellular location">
    <subcellularLocation>
        <location evidence="1">Membrane</location>
        <topology evidence="1">Multi-pass membrane protein</topology>
    </subcellularLocation>
</comment>
<evidence type="ECO:0000313" key="5">
    <source>
        <dbReference type="Proteomes" id="UP000258309"/>
    </source>
</evidence>
<organism evidence="4 5">
    <name type="scientific">Scytalidium lignicola</name>
    <name type="common">Hyphomycete</name>
    <dbReference type="NCBI Taxonomy" id="5539"/>
    <lineage>
        <taxon>Eukaryota</taxon>
        <taxon>Fungi</taxon>
        <taxon>Dikarya</taxon>
        <taxon>Ascomycota</taxon>
        <taxon>Pezizomycotina</taxon>
        <taxon>Leotiomycetes</taxon>
        <taxon>Leotiomycetes incertae sedis</taxon>
        <taxon>Scytalidium</taxon>
    </lineage>
</organism>
<evidence type="ECO:0000256" key="1">
    <source>
        <dbReference type="ARBA" id="ARBA00004141"/>
    </source>
</evidence>
<name>A0A3E2HI68_SCYLI</name>
<dbReference type="InterPro" id="IPR050327">
    <property type="entry name" value="Proton-linked_MCT"/>
</dbReference>
<feature type="transmembrane region" description="Helical" evidence="3">
    <location>
        <begin position="80"/>
        <end position="101"/>
    </location>
</feature>
<evidence type="ECO:0008006" key="6">
    <source>
        <dbReference type="Google" id="ProtNLM"/>
    </source>
</evidence>
<dbReference type="EMBL" id="NCSJ02000047">
    <property type="protein sequence ID" value="RFU32843.1"/>
    <property type="molecule type" value="Genomic_DNA"/>
</dbReference>
<dbReference type="OrthoDB" id="2213137at2759"/>
<feature type="transmembrane region" description="Helical" evidence="3">
    <location>
        <begin position="150"/>
        <end position="170"/>
    </location>
</feature>
<feature type="transmembrane region" description="Helical" evidence="3">
    <location>
        <begin position="191"/>
        <end position="212"/>
    </location>
</feature>
<reference evidence="4 5" key="1">
    <citation type="submission" date="2018-05" db="EMBL/GenBank/DDBJ databases">
        <title>Draft genome sequence of Scytalidium lignicola DSM 105466, a ubiquitous saprotrophic fungus.</title>
        <authorList>
            <person name="Buettner E."/>
            <person name="Gebauer A.M."/>
            <person name="Hofrichter M."/>
            <person name="Liers C."/>
            <person name="Kellner H."/>
        </authorList>
    </citation>
    <scope>NUCLEOTIDE SEQUENCE [LARGE SCALE GENOMIC DNA]</scope>
    <source>
        <strain evidence="4 5">DSM 105466</strain>
    </source>
</reference>
<feature type="transmembrane region" description="Helical" evidence="3">
    <location>
        <begin position="283"/>
        <end position="304"/>
    </location>
</feature>
<evidence type="ECO:0000256" key="2">
    <source>
        <dbReference type="ARBA" id="ARBA00006727"/>
    </source>
</evidence>
<proteinExistence type="inferred from homology"/>
<dbReference type="Pfam" id="PF07690">
    <property type="entry name" value="MFS_1"/>
    <property type="match status" value="1"/>
</dbReference>
<feature type="transmembrane region" description="Helical" evidence="3">
    <location>
        <begin position="316"/>
        <end position="334"/>
    </location>
</feature>
<dbReference type="Gene3D" id="1.20.1250.20">
    <property type="entry name" value="MFS general substrate transporter like domains"/>
    <property type="match status" value="2"/>
</dbReference>
<keyword evidence="3" id="KW-0812">Transmembrane</keyword>
<sequence>MSLNTQCPDVESRIVQDFELEEFMPINSLQEDIPPNGGYGWVCTLGVFLINAHTWGINSTWAIFLSYYLSHSTFPNATHLQYAIIGGLALSQALIMTPIVAMANRHFGIRSTLIFGSLLAVGIASSGVGIGGLVYNLLTGYLIDAIGVQQTYRVLASCSVGANIVSSLLLKDWKNITFRIHERTFNLQAYSRIEVLLLIIWGVLTELGYVTLLYSLPSYAMSVGLTSRQGSVVGALLSLGSGFGRPIVGYLSDKFGRINIASFMTALCGLFCFALWIPAKSYGILLTFSLLAGTTCGTFWGTVGPVTAEVVGIKRLTSVFGFANSLIFWISGFTDLLRATGEPTASILAAEMMNLDISYSKNLSVAYRGFLAAQEAQEIAQSNTGAQRNRGEAKS</sequence>
<dbReference type="Proteomes" id="UP000258309">
    <property type="component" value="Unassembled WGS sequence"/>
</dbReference>
<comment type="caution">
    <text evidence="4">The sequence shown here is derived from an EMBL/GenBank/DDBJ whole genome shotgun (WGS) entry which is preliminary data.</text>
</comment>
<dbReference type="GO" id="GO:0016020">
    <property type="term" value="C:membrane"/>
    <property type="evidence" value="ECO:0007669"/>
    <property type="project" value="UniProtKB-SubCell"/>
</dbReference>
<accession>A0A3E2HI68</accession>
<dbReference type="GO" id="GO:0022857">
    <property type="term" value="F:transmembrane transporter activity"/>
    <property type="evidence" value="ECO:0007669"/>
    <property type="project" value="InterPro"/>
</dbReference>
<dbReference type="PANTHER" id="PTHR11360:SF315">
    <property type="entry name" value="TRANSPORTER MCH2-RELATED"/>
    <property type="match status" value="1"/>
</dbReference>
<evidence type="ECO:0000256" key="3">
    <source>
        <dbReference type="SAM" id="Phobius"/>
    </source>
</evidence>
<dbReference type="InterPro" id="IPR036259">
    <property type="entry name" value="MFS_trans_sf"/>
</dbReference>
<dbReference type="PANTHER" id="PTHR11360">
    <property type="entry name" value="MONOCARBOXYLATE TRANSPORTER"/>
    <property type="match status" value="1"/>
</dbReference>
<feature type="non-terminal residue" evidence="4">
    <location>
        <position position="395"/>
    </location>
</feature>
<dbReference type="InterPro" id="IPR011701">
    <property type="entry name" value="MFS"/>
</dbReference>
<feature type="transmembrane region" description="Helical" evidence="3">
    <location>
        <begin position="258"/>
        <end position="277"/>
    </location>
</feature>
<comment type="similarity">
    <text evidence="2">Belongs to the major facilitator superfamily. Monocarboxylate porter (TC 2.A.1.13) family.</text>
</comment>
<dbReference type="AlphaFoldDB" id="A0A3E2HI68"/>
<keyword evidence="3" id="KW-0472">Membrane</keyword>
<keyword evidence="5" id="KW-1185">Reference proteome</keyword>
<dbReference type="OMA" id="TIHICAN"/>
<feature type="transmembrane region" description="Helical" evidence="3">
    <location>
        <begin position="39"/>
        <end position="68"/>
    </location>
</feature>
<feature type="non-terminal residue" evidence="4">
    <location>
        <position position="1"/>
    </location>
</feature>
<gene>
    <name evidence="4" type="ORF">B7463_g3501</name>
</gene>
<feature type="transmembrane region" description="Helical" evidence="3">
    <location>
        <begin position="113"/>
        <end position="138"/>
    </location>
</feature>